<protein>
    <submittedName>
        <fullName evidence="2">Uncharacterized protein</fullName>
    </submittedName>
</protein>
<gene>
    <name evidence="2" type="ORF">CEE37_00560</name>
</gene>
<feature type="signal peptide" evidence="1">
    <location>
        <begin position="1"/>
        <end position="32"/>
    </location>
</feature>
<dbReference type="EMBL" id="NJBN01000001">
    <property type="protein sequence ID" value="TKJ42202.1"/>
    <property type="molecule type" value="Genomic_DNA"/>
</dbReference>
<organism evidence="2 3">
    <name type="scientific">candidate division LCP-89 bacterium B3_LCP</name>
    <dbReference type="NCBI Taxonomy" id="2012998"/>
    <lineage>
        <taxon>Bacteria</taxon>
        <taxon>Pseudomonadati</taxon>
        <taxon>Bacteria division LCP-89</taxon>
    </lineage>
</organism>
<dbReference type="Proteomes" id="UP000319619">
    <property type="component" value="Unassembled WGS sequence"/>
</dbReference>
<name>A0A532V4Y6_UNCL8</name>
<evidence type="ECO:0000313" key="3">
    <source>
        <dbReference type="Proteomes" id="UP000319619"/>
    </source>
</evidence>
<comment type="caution">
    <text evidence="2">The sequence shown here is derived from an EMBL/GenBank/DDBJ whole genome shotgun (WGS) entry which is preliminary data.</text>
</comment>
<sequence>MFIPMKNLTDCKYSWYLVLIAVLCLTAYPAFAQEAVDNQEVTEPVPLEDSADYWDWEEGELIELDAVQIEGEIAQPNVTITVSRQEPMFRQIGLERTPVEGLIDLDIREQGIKALEVVRIENWGEILDRPRE</sequence>
<evidence type="ECO:0000256" key="1">
    <source>
        <dbReference type="SAM" id="SignalP"/>
    </source>
</evidence>
<feature type="chain" id="PRO_5021710564" evidence="1">
    <location>
        <begin position="33"/>
        <end position="132"/>
    </location>
</feature>
<accession>A0A532V4Y6</accession>
<dbReference type="AlphaFoldDB" id="A0A532V4Y6"/>
<reference evidence="2 3" key="1">
    <citation type="submission" date="2017-06" db="EMBL/GenBank/DDBJ databases">
        <title>Novel microbial phyla capable of carbon fixation and sulfur reduction in deep-sea sediments.</title>
        <authorList>
            <person name="Huang J."/>
            <person name="Baker B."/>
            <person name="Wang Y."/>
        </authorList>
    </citation>
    <scope>NUCLEOTIDE SEQUENCE [LARGE SCALE GENOMIC DNA]</scope>
    <source>
        <strain evidence="2">B3_LCP</strain>
    </source>
</reference>
<proteinExistence type="predicted"/>
<keyword evidence="1" id="KW-0732">Signal</keyword>
<evidence type="ECO:0000313" key="2">
    <source>
        <dbReference type="EMBL" id="TKJ42202.1"/>
    </source>
</evidence>